<dbReference type="Pfam" id="PF13779">
    <property type="entry name" value="DUF4175"/>
    <property type="match status" value="1"/>
</dbReference>
<protein>
    <submittedName>
        <fullName evidence="5">TIGR02302 family protein</fullName>
    </submittedName>
</protein>
<evidence type="ECO:0000256" key="1">
    <source>
        <dbReference type="SAM" id="Coils"/>
    </source>
</evidence>
<feature type="region of interest" description="Disordered" evidence="2">
    <location>
        <begin position="614"/>
        <end position="800"/>
    </location>
</feature>
<dbReference type="InterPro" id="IPR012683">
    <property type="entry name" value="CHP02302_TM"/>
</dbReference>
<evidence type="ECO:0000256" key="2">
    <source>
        <dbReference type="SAM" id="MobiDB-lite"/>
    </source>
</evidence>
<accession>A0A225DCI1</accession>
<feature type="transmembrane region" description="Helical" evidence="3">
    <location>
        <begin position="133"/>
        <end position="152"/>
    </location>
</feature>
<dbReference type="OrthoDB" id="8477685at2"/>
<reference evidence="6 7" key="1">
    <citation type="submission" date="2016-11" db="EMBL/GenBank/DDBJ databases">
        <title>Comparison of Traditional DNA-DNA Hybridization with In Silico Genomic Analysis.</title>
        <authorList>
            <person name="Nicholson A.C."/>
            <person name="Sammons S."/>
            <person name="Humrighouse B.W."/>
            <person name="Graziano J."/>
            <person name="Lasker B."/>
            <person name="Whitney A.M."/>
            <person name="Mcquiston J.R."/>
        </authorList>
    </citation>
    <scope>NUCLEOTIDE SEQUENCE [LARGE SCALE GENOMIC DNA]</scope>
    <source>
        <strain evidence="4 7">H1892</strain>
        <strain evidence="5 6">H2381</strain>
    </source>
</reference>
<evidence type="ECO:0000313" key="4">
    <source>
        <dbReference type="EMBL" id="OWJ80107.1"/>
    </source>
</evidence>
<feature type="compositionally biased region" description="Gly residues" evidence="2">
    <location>
        <begin position="624"/>
        <end position="667"/>
    </location>
</feature>
<feature type="compositionally biased region" description="Basic and acidic residues" evidence="2">
    <location>
        <begin position="708"/>
        <end position="740"/>
    </location>
</feature>
<gene>
    <name evidence="5" type="ORF">CDV52_15660</name>
    <name evidence="4" type="ORF">CDV53_00205</name>
</gene>
<feature type="coiled-coil region" evidence="1">
    <location>
        <begin position="474"/>
        <end position="584"/>
    </location>
</feature>
<dbReference type="AlphaFoldDB" id="A0A225DCI1"/>
<dbReference type="Proteomes" id="UP000196640">
    <property type="component" value="Unassembled WGS sequence"/>
</dbReference>
<keyword evidence="3" id="KW-0472">Membrane</keyword>
<proteinExistence type="predicted"/>
<dbReference type="EMBL" id="NIPX01000029">
    <property type="protein sequence ID" value="OWJ82147.1"/>
    <property type="molecule type" value="Genomic_DNA"/>
</dbReference>
<evidence type="ECO:0000313" key="5">
    <source>
        <dbReference type="EMBL" id="OWJ82147.1"/>
    </source>
</evidence>
<keyword evidence="7" id="KW-1185">Reference proteome</keyword>
<evidence type="ECO:0000256" key="3">
    <source>
        <dbReference type="SAM" id="Phobius"/>
    </source>
</evidence>
<sequence>MVTERLTQAFWPVPVILFATLAIIFFGALDAVSIEVAWAGAVLIVVALVAAAVFGARRFRWPSRAEAAARLDATLPGRPISALGDHIAIGKGDEAAQQVWRAHLARMAERTRGAKPVHPDLNVTRRDPYALRYVALTALVVGLMFGSVWRVASVADLAQMPGGGAVASGPSWEGWIQPPDYTGKPTLYLNDIRQSDLSVPVGSKVVLRLYGEAGSLTVDETVSGRTGMVDSASAPSQEFSITRSGRLNINGPRGAGWDVTTIADRAPSVELSGPIGREADGAMRQPFTAHDDYGVTAGQARMELDTAALDRRYGLAAEPEPRDALVVDLPMPITGSRADFTETLAENFSQHPWANLPVKISLTVQDAAGQTGATEARSIVLPGRRFFDPLAAALIENRRDLLWSRENGERSLQVLRAVTNRPEGFIRNQRAYLQLRVAMRQLETGVSQGLSAETRDEVASALWDIAVLLEDGDLNNAMERLQRAQDRLSEAIRNGASDEEIAQLMQELQQAMNDYIRQLAEQQQNDPNRQTAEDQQGQKITGDQLQQMLDRLQQLMQEGRMAEAQQLLDQLRRMMENMRVTQGQGGQGSPGQQAMRDLAETLRQQQGLSDEAFQGMQGQQPGQGQQGQQGEGQQGQGGQQPGQGQSSGQGQGQQQGQGQGSGPGQGGSLADRQQGLRNQLDGLMQRGLPGLGTPEGQAGRDALGRAGRAMDEAEQALRDGDNGRALDRQADAMESMREGMRNLGDAMAQNRQQGQPGESGGGDQFGSGDPNGQRDPLGRRPGEVGRGIGTQDSMLQGDDVYRRAQDILNELRRRSGEQERPDLERDYLRRLLDLF</sequence>
<dbReference type="EMBL" id="NIPV01000002">
    <property type="protein sequence ID" value="OWJ80107.1"/>
    <property type="molecule type" value="Genomic_DNA"/>
</dbReference>
<keyword evidence="3" id="KW-0812">Transmembrane</keyword>
<keyword evidence="3" id="KW-1133">Transmembrane helix</keyword>
<organism evidence="5 6">
    <name type="scientific">Haematobacter missouriensis</name>
    <dbReference type="NCBI Taxonomy" id="366616"/>
    <lineage>
        <taxon>Bacteria</taxon>
        <taxon>Pseudomonadati</taxon>
        <taxon>Pseudomonadota</taxon>
        <taxon>Alphaproteobacteria</taxon>
        <taxon>Rhodobacterales</taxon>
        <taxon>Paracoccaceae</taxon>
        <taxon>Haematobacter</taxon>
    </lineage>
</organism>
<keyword evidence="1" id="KW-0175">Coiled coil</keyword>
<evidence type="ECO:0000313" key="7">
    <source>
        <dbReference type="Proteomes" id="UP000214673"/>
    </source>
</evidence>
<feature type="transmembrane region" description="Helical" evidence="3">
    <location>
        <begin position="9"/>
        <end position="29"/>
    </location>
</feature>
<feature type="transmembrane region" description="Helical" evidence="3">
    <location>
        <begin position="35"/>
        <end position="56"/>
    </location>
</feature>
<feature type="compositionally biased region" description="Low complexity" evidence="2">
    <location>
        <begin position="696"/>
        <end position="707"/>
    </location>
</feature>
<name>A0A225DCI1_9RHOB</name>
<evidence type="ECO:0000313" key="6">
    <source>
        <dbReference type="Proteomes" id="UP000196640"/>
    </source>
</evidence>
<dbReference type="NCBIfam" id="TIGR02302">
    <property type="entry name" value="aProt_lowcomp"/>
    <property type="match status" value="1"/>
</dbReference>
<feature type="compositionally biased region" description="Low complexity" evidence="2">
    <location>
        <begin position="614"/>
        <end position="623"/>
    </location>
</feature>
<comment type="caution">
    <text evidence="5">The sequence shown here is derived from an EMBL/GenBank/DDBJ whole genome shotgun (WGS) entry which is preliminary data.</text>
</comment>
<dbReference type="Proteomes" id="UP000214673">
    <property type="component" value="Unassembled WGS sequence"/>
</dbReference>
<dbReference type="STRING" id="366616.CG51_07345"/>